<accession>A0A8J9YBT3</accession>
<name>A0A8J9YBT3_9NEOP</name>
<protein>
    <submittedName>
        <fullName evidence="2">Uncharacterized protein</fullName>
    </submittedName>
</protein>
<proteinExistence type="predicted"/>
<dbReference type="EMBL" id="OV170226">
    <property type="protein sequence ID" value="CAH0726579.1"/>
    <property type="molecule type" value="Genomic_DNA"/>
</dbReference>
<reference evidence="2" key="1">
    <citation type="submission" date="2021-12" db="EMBL/GenBank/DDBJ databases">
        <authorList>
            <person name="Martin H S."/>
        </authorList>
    </citation>
    <scope>NUCLEOTIDE SEQUENCE</scope>
</reference>
<gene>
    <name evidence="2" type="ORF">BINO364_LOCUS12024</name>
</gene>
<evidence type="ECO:0000256" key="1">
    <source>
        <dbReference type="SAM" id="MobiDB-lite"/>
    </source>
</evidence>
<dbReference type="AlphaFoldDB" id="A0A8J9YBT3"/>
<sequence>MNLTGMVTNPKIHRRLHLSPNTSTDGHRPPPNDFHDNQSCASIGLDWNCFDLKPSAIFNKFPRVRLKMEIVEKGGGVGGGWYREGNIGSSGAYPARHLHPSK</sequence>
<organism evidence="2 3">
    <name type="scientific">Brenthis ino</name>
    <name type="common">lesser marbled fritillary</name>
    <dbReference type="NCBI Taxonomy" id="405034"/>
    <lineage>
        <taxon>Eukaryota</taxon>
        <taxon>Metazoa</taxon>
        <taxon>Ecdysozoa</taxon>
        <taxon>Arthropoda</taxon>
        <taxon>Hexapoda</taxon>
        <taxon>Insecta</taxon>
        <taxon>Pterygota</taxon>
        <taxon>Neoptera</taxon>
        <taxon>Endopterygota</taxon>
        <taxon>Lepidoptera</taxon>
        <taxon>Glossata</taxon>
        <taxon>Ditrysia</taxon>
        <taxon>Papilionoidea</taxon>
        <taxon>Nymphalidae</taxon>
        <taxon>Heliconiinae</taxon>
        <taxon>Argynnini</taxon>
        <taxon>Brenthis</taxon>
    </lineage>
</organism>
<feature type="compositionally biased region" description="Basic and acidic residues" evidence="1">
    <location>
        <begin position="25"/>
        <end position="36"/>
    </location>
</feature>
<evidence type="ECO:0000313" key="2">
    <source>
        <dbReference type="EMBL" id="CAH0726579.1"/>
    </source>
</evidence>
<evidence type="ECO:0000313" key="3">
    <source>
        <dbReference type="Proteomes" id="UP000838878"/>
    </source>
</evidence>
<feature type="region of interest" description="Disordered" evidence="1">
    <location>
        <begin position="1"/>
        <end position="37"/>
    </location>
</feature>
<feature type="non-terminal residue" evidence="2">
    <location>
        <position position="102"/>
    </location>
</feature>
<keyword evidence="3" id="KW-1185">Reference proteome</keyword>
<dbReference type="Proteomes" id="UP000838878">
    <property type="component" value="Chromosome 6"/>
</dbReference>